<keyword evidence="3" id="KW-1185">Reference proteome</keyword>
<gene>
    <name evidence="2" type="ORF">RaK2_00007</name>
</gene>
<dbReference type="OrthoDB" id="22615at10239"/>
<proteinExistence type="predicted"/>
<feature type="coiled-coil region" evidence="1">
    <location>
        <begin position="12"/>
        <end position="39"/>
    </location>
</feature>
<name>H6X3G4_9CAUD</name>
<dbReference type="EMBL" id="JQ513383">
    <property type="protein sequence ID" value="AFA44280.1"/>
    <property type="molecule type" value="Genomic_DNA"/>
</dbReference>
<keyword evidence="1" id="KW-0175">Coiled coil</keyword>
<accession>H6X3G4</accession>
<evidence type="ECO:0000256" key="1">
    <source>
        <dbReference type="SAM" id="Coils"/>
    </source>
</evidence>
<protein>
    <submittedName>
        <fullName evidence="2">Uncharacterized protein</fullName>
    </submittedName>
</protein>
<evidence type="ECO:0000313" key="3">
    <source>
        <dbReference type="Proteomes" id="UP000007524"/>
    </source>
</evidence>
<sequence>MEQFQLFKRIMIVDINAIVENMNAEIEEVRQKYVTIFNDDFNIVLQAIKDKYPALEVVYIRAWTPHWNDGEECKHNMSVHVDNNGKYTDIEEFFECTERNFDWDEAPDCIKNVNKGISTKMSKEIVGLFEAYQDSFESILGTNWKMTIDFTQERPIMVKEDYECGY</sequence>
<dbReference type="RefSeq" id="YP_007007162.1">
    <property type="nucleotide sequence ID" value="NC_019526.1"/>
</dbReference>
<evidence type="ECO:0000313" key="2">
    <source>
        <dbReference type="EMBL" id="AFA44280.1"/>
    </source>
</evidence>
<dbReference type="GeneID" id="14012596"/>
<reference evidence="2 3" key="1">
    <citation type="journal article" date="2012" name="J. Virol.">
        <title>Genome of Klebsiella sp.-Infecting Bacteriophage vB_KleM_RaK2.</title>
        <authorList>
            <person name="Simoliunas E."/>
            <person name="Kaliniene L."/>
            <person name="Truncaite L."/>
            <person name="Klausa V."/>
            <person name="Zajanckauskaite A."/>
            <person name="Meskys R."/>
        </authorList>
    </citation>
    <scope>NUCLEOTIDE SEQUENCE [LARGE SCALE GENOMIC DNA]</scope>
</reference>
<dbReference type="KEGG" id="vg:14012596"/>
<organism evidence="2 3">
    <name type="scientific">Klebsiella phage vB_KleM_RaK2</name>
    <dbReference type="NCBI Taxonomy" id="1147094"/>
    <lineage>
        <taxon>Viruses</taxon>
        <taxon>Duplodnaviria</taxon>
        <taxon>Heunggongvirae</taxon>
        <taxon>Uroviricota</taxon>
        <taxon>Caudoviricetes</taxon>
        <taxon>Alcyoneusvirus</taxon>
        <taxon>Alcyoneusvirus RaK2</taxon>
    </lineage>
</organism>
<dbReference type="Proteomes" id="UP000007524">
    <property type="component" value="Segment"/>
</dbReference>